<feature type="domain" description="Methyltransferase" evidence="1">
    <location>
        <begin position="46"/>
        <end position="131"/>
    </location>
</feature>
<keyword evidence="2" id="KW-0808">Transferase</keyword>
<gene>
    <name evidence="2" type="ORF">F4559_004798</name>
</gene>
<organism evidence="2 3">
    <name type="scientific">Saccharothrix violaceirubra</name>
    <dbReference type="NCBI Taxonomy" id="413306"/>
    <lineage>
        <taxon>Bacteria</taxon>
        <taxon>Bacillati</taxon>
        <taxon>Actinomycetota</taxon>
        <taxon>Actinomycetes</taxon>
        <taxon>Pseudonocardiales</taxon>
        <taxon>Pseudonocardiaceae</taxon>
        <taxon>Saccharothrix</taxon>
    </lineage>
</organism>
<dbReference type="RefSeq" id="WP_345016824.1">
    <property type="nucleotide sequence ID" value="NZ_BAABAI010000009.1"/>
</dbReference>
<accession>A0A7W7T6G0</accession>
<dbReference type="Pfam" id="PF13649">
    <property type="entry name" value="Methyltransf_25"/>
    <property type="match status" value="1"/>
</dbReference>
<reference evidence="2 3" key="1">
    <citation type="submission" date="2020-08" db="EMBL/GenBank/DDBJ databases">
        <title>Sequencing the genomes of 1000 actinobacteria strains.</title>
        <authorList>
            <person name="Klenk H.-P."/>
        </authorList>
    </citation>
    <scope>NUCLEOTIDE SEQUENCE [LARGE SCALE GENOMIC DNA]</scope>
    <source>
        <strain evidence="2 3">DSM 45084</strain>
    </source>
</reference>
<dbReference type="InterPro" id="IPR029063">
    <property type="entry name" value="SAM-dependent_MTases_sf"/>
</dbReference>
<evidence type="ECO:0000259" key="1">
    <source>
        <dbReference type="Pfam" id="PF13649"/>
    </source>
</evidence>
<keyword evidence="2" id="KW-0489">Methyltransferase</keyword>
<protein>
    <submittedName>
        <fullName evidence="2">SAM-dependent methyltransferase</fullName>
    </submittedName>
</protein>
<dbReference type="EMBL" id="JACHJS010000001">
    <property type="protein sequence ID" value="MBB4967439.1"/>
    <property type="molecule type" value="Genomic_DNA"/>
</dbReference>
<sequence>MGAMGQSGNGPGAIAPDGSPVGFFARSPARREPEVVHRAVAEGAAILELGCGAGRVTHPLLALGHPVVGVDESPEMLAHVRTEVVCAPIEELRLDRRFDAVVLGSFLINSAGPALGRRFLDTARAHVRDDGVVLVERAVPSHGDSDGGEVSVGEIRRVGDDLIVATLEYRLDGQVWTHRITNHLLDDDALAACLRAADLELESFLTEDRSWVRARPV</sequence>
<evidence type="ECO:0000313" key="3">
    <source>
        <dbReference type="Proteomes" id="UP000542674"/>
    </source>
</evidence>
<proteinExistence type="predicted"/>
<dbReference type="Gene3D" id="3.40.50.150">
    <property type="entry name" value="Vaccinia Virus protein VP39"/>
    <property type="match status" value="1"/>
</dbReference>
<dbReference type="AlphaFoldDB" id="A0A7W7T6G0"/>
<dbReference type="GO" id="GO:0008168">
    <property type="term" value="F:methyltransferase activity"/>
    <property type="evidence" value="ECO:0007669"/>
    <property type="project" value="UniProtKB-KW"/>
</dbReference>
<name>A0A7W7T6G0_9PSEU</name>
<dbReference type="InterPro" id="IPR041698">
    <property type="entry name" value="Methyltransf_25"/>
</dbReference>
<comment type="caution">
    <text evidence="2">The sequence shown here is derived from an EMBL/GenBank/DDBJ whole genome shotgun (WGS) entry which is preliminary data.</text>
</comment>
<dbReference type="GO" id="GO:0032259">
    <property type="term" value="P:methylation"/>
    <property type="evidence" value="ECO:0007669"/>
    <property type="project" value="UniProtKB-KW"/>
</dbReference>
<dbReference type="Proteomes" id="UP000542674">
    <property type="component" value="Unassembled WGS sequence"/>
</dbReference>
<evidence type="ECO:0000313" key="2">
    <source>
        <dbReference type="EMBL" id="MBB4967439.1"/>
    </source>
</evidence>
<dbReference type="SUPFAM" id="SSF53335">
    <property type="entry name" value="S-adenosyl-L-methionine-dependent methyltransferases"/>
    <property type="match status" value="1"/>
</dbReference>
<keyword evidence="3" id="KW-1185">Reference proteome</keyword>
<dbReference type="CDD" id="cd02440">
    <property type="entry name" value="AdoMet_MTases"/>
    <property type="match status" value="1"/>
</dbReference>